<sequence>MKNQKQTQSSGPRVAVTSISFGKSAILRAKLKRVFPNCYFNEEGQRYSGAELVDFLKDADAAVVGIESITDQVLSETP</sequence>
<dbReference type="EMBL" id="UINC01193195">
    <property type="protein sequence ID" value="SVE08681.1"/>
    <property type="molecule type" value="Genomic_DNA"/>
</dbReference>
<proteinExistence type="predicted"/>
<gene>
    <name evidence="1" type="ORF">METZ01_LOCUS461535</name>
</gene>
<organism evidence="1">
    <name type="scientific">marine metagenome</name>
    <dbReference type="NCBI Taxonomy" id="408172"/>
    <lineage>
        <taxon>unclassified sequences</taxon>
        <taxon>metagenomes</taxon>
        <taxon>ecological metagenomes</taxon>
    </lineage>
</organism>
<protein>
    <submittedName>
        <fullName evidence="1">Uncharacterized protein</fullName>
    </submittedName>
</protein>
<name>A0A383AM88_9ZZZZ</name>
<evidence type="ECO:0000313" key="1">
    <source>
        <dbReference type="EMBL" id="SVE08681.1"/>
    </source>
</evidence>
<dbReference type="AlphaFoldDB" id="A0A383AM88"/>
<accession>A0A383AM88</accession>
<reference evidence="1" key="1">
    <citation type="submission" date="2018-05" db="EMBL/GenBank/DDBJ databases">
        <authorList>
            <person name="Lanie J.A."/>
            <person name="Ng W.-L."/>
            <person name="Kazmierczak K.M."/>
            <person name="Andrzejewski T.M."/>
            <person name="Davidsen T.M."/>
            <person name="Wayne K.J."/>
            <person name="Tettelin H."/>
            <person name="Glass J.I."/>
            <person name="Rusch D."/>
            <person name="Podicherti R."/>
            <person name="Tsui H.-C.T."/>
            <person name="Winkler M.E."/>
        </authorList>
    </citation>
    <scope>NUCLEOTIDE SEQUENCE</scope>
</reference>
<feature type="non-terminal residue" evidence="1">
    <location>
        <position position="78"/>
    </location>
</feature>